<reference evidence="3" key="1">
    <citation type="submission" date="2017-04" db="EMBL/GenBank/DDBJ databases">
        <authorList>
            <person name="Varghese N."/>
            <person name="Submissions S."/>
        </authorList>
    </citation>
    <scope>NUCLEOTIDE SEQUENCE [LARGE SCALE GENOMIC DNA]</scope>
    <source>
        <strain evidence="3">DSM 23072</strain>
    </source>
</reference>
<organism evidence="2 3">
    <name type="scientific">Pasteurella testudinis DSM 23072</name>
    <dbReference type="NCBI Taxonomy" id="1122938"/>
    <lineage>
        <taxon>Bacteria</taxon>
        <taxon>Pseudomonadati</taxon>
        <taxon>Pseudomonadota</taxon>
        <taxon>Gammaproteobacteria</taxon>
        <taxon>Pasteurellales</taxon>
        <taxon>Pasteurellaceae</taxon>
        <taxon>Pasteurella</taxon>
    </lineage>
</organism>
<dbReference type="SUPFAM" id="SSF47413">
    <property type="entry name" value="lambda repressor-like DNA-binding domains"/>
    <property type="match status" value="1"/>
</dbReference>
<dbReference type="Gene3D" id="1.10.260.40">
    <property type="entry name" value="lambda repressor-like DNA-binding domains"/>
    <property type="match status" value="1"/>
</dbReference>
<dbReference type="SMART" id="SM00530">
    <property type="entry name" value="HTH_XRE"/>
    <property type="match status" value="1"/>
</dbReference>
<proteinExistence type="predicted"/>
<keyword evidence="3" id="KW-1185">Reference proteome</keyword>
<gene>
    <name evidence="2" type="ORF">SAMN05660772_02800</name>
</gene>
<dbReference type="STRING" id="1122938.SAMN05660772_02800"/>
<protein>
    <submittedName>
        <fullName evidence="2">Putative transcriptional regulator</fullName>
    </submittedName>
</protein>
<sequence length="69" mass="7463">MNNIAKIRGDIGVTQIQLANELGFGQPRVANYENGLRVPSLRDCRKIVAALNKLGATVTIDRVFPPSGN</sequence>
<dbReference type="RefSeq" id="WP_084257683.1">
    <property type="nucleotide sequence ID" value="NZ_FWWV01000044.1"/>
</dbReference>
<evidence type="ECO:0000313" key="2">
    <source>
        <dbReference type="EMBL" id="SMB88014.1"/>
    </source>
</evidence>
<evidence type="ECO:0000313" key="3">
    <source>
        <dbReference type="Proteomes" id="UP000192408"/>
    </source>
</evidence>
<name>A0A1W1V4W0_9PAST</name>
<dbReference type="Proteomes" id="UP000192408">
    <property type="component" value="Unassembled WGS sequence"/>
</dbReference>
<dbReference type="GO" id="GO:0003677">
    <property type="term" value="F:DNA binding"/>
    <property type="evidence" value="ECO:0007669"/>
    <property type="project" value="InterPro"/>
</dbReference>
<dbReference type="Pfam" id="PF01381">
    <property type="entry name" value="HTH_3"/>
    <property type="match status" value="1"/>
</dbReference>
<dbReference type="CDD" id="cd00093">
    <property type="entry name" value="HTH_XRE"/>
    <property type="match status" value="1"/>
</dbReference>
<dbReference type="PROSITE" id="PS50943">
    <property type="entry name" value="HTH_CROC1"/>
    <property type="match status" value="1"/>
</dbReference>
<accession>A0A1W1V4W0</accession>
<dbReference type="AlphaFoldDB" id="A0A1W1V4W0"/>
<dbReference type="InterPro" id="IPR001387">
    <property type="entry name" value="Cro/C1-type_HTH"/>
</dbReference>
<feature type="domain" description="HTH cro/C1-type" evidence="1">
    <location>
        <begin position="4"/>
        <end position="58"/>
    </location>
</feature>
<evidence type="ECO:0000259" key="1">
    <source>
        <dbReference type="PROSITE" id="PS50943"/>
    </source>
</evidence>
<dbReference type="EMBL" id="FWWV01000044">
    <property type="protein sequence ID" value="SMB88014.1"/>
    <property type="molecule type" value="Genomic_DNA"/>
</dbReference>
<dbReference type="InterPro" id="IPR010982">
    <property type="entry name" value="Lambda_DNA-bd_dom_sf"/>
</dbReference>